<sequence length="223" mass="24239">MGIPMFKEPDAEMQSSISHMPPPQAIVHPSPSPLPRPPSPPPSPLPLSSPPSSATASPSSSSNTTAAATTTTTDNNAASSVPVAHEEPTTSYRLERGCFPWSELPSEGLNLLRALAPNPLVINKVVDGIGELHAEINYTCAQMLLGGGYKFELKLDNGVVNDFDYRIWYFIDTYLEEFDDAAAINAKIARRENRRFGAELVDAVSDVLLDVLSEHWRRHDGST</sequence>
<dbReference type="HOGENOM" id="CLU_1240160_0_0_1"/>
<reference evidence="2 3" key="1">
    <citation type="submission" date="2015-01" db="EMBL/GenBank/DDBJ databases">
        <title>The Genome Sequence of Exophiala sideris CBS121828.</title>
        <authorList>
            <consortium name="The Broad Institute Genomics Platform"/>
            <person name="Cuomo C."/>
            <person name="de Hoog S."/>
            <person name="Gorbushina A."/>
            <person name="Stielow B."/>
            <person name="Teixiera M."/>
            <person name="Abouelleil A."/>
            <person name="Chapman S.B."/>
            <person name="Priest M."/>
            <person name="Young S.K."/>
            <person name="Wortman J."/>
            <person name="Nusbaum C."/>
            <person name="Birren B."/>
        </authorList>
    </citation>
    <scope>NUCLEOTIDE SEQUENCE [LARGE SCALE GENOMIC DNA]</scope>
    <source>
        <strain evidence="2 3">CBS 121828</strain>
    </source>
</reference>
<organism evidence="2 3">
    <name type="scientific">Exophiala sideris</name>
    <dbReference type="NCBI Taxonomy" id="1016849"/>
    <lineage>
        <taxon>Eukaryota</taxon>
        <taxon>Fungi</taxon>
        <taxon>Dikarya</taxon>
        <taxon>Ascomycota</taxon>
        <taxon>Pezizomycotina</taxon>
        <taxon>Eurotiomycetes</taxon>
        <taxon>Chaetothyriomycetidae</taxon>
        <taxon>Chaetothyriales</taxon>
        <taxon>Herpotrichiellaceae</taxon>
        <taxon>Exophiala</taxon>
    </lineage>
</organism>
<accession>A0A0D1YVT1</accession>
<protein>
    <submittedName>
        <fullName evidence="2">Uncharacterized protein</fullName>
    </submittedName>
</protein>
<evidence type="ECO:0000313" key="2">
    <source>
        <dbReference type="EMBL" id="KIV86652.1"/>
    </source>
</evidence>
<proteinExistence type="predicted"/>
<feature type="compositionally biased region" description="Low complexity" evidence="1">
    <location>
        <begin position="50"/>
        <end position="80"/>
    </location>
</feature>
<evidence type="ECO:0000313" key="3">
    <source>
        <dbReference type="Proteomes" id="UP000053599"/>
    </source>
</evidence>
<gene>
    <name evidence="2" type="ORF">PV11_02251</name>
</gene>
<dbReference type="OrthoDB" id="10540304at2759"/>
<evidence type="ECO:0000256" key="1">
    <source>
        <dbReference type="SAM" id="MobiDB-lite"/>
    </source>
</evidence>
<dbReference type="Proteomes" id="UP000053599">
    <property type="component" value="Unassembled WGS sequence"/>
</dbReference>
<dbReference type="AlphaFoldDB" id="A0A0D1YVT1"/>
<name>A0A0D1YVT1_9EURO</name>
<feature type="region of interest" description="Disordered" evidence="1">
    <location>
        <begin position="1"/>
        <end position="89"/>
    </location>
</feature>
<dbReference type="EMBL" id="KN846951">
    <property type="protein sequence ID" value="KIV86652.1"/>
    <property type="molecule type" value="Genomic_DNA"/>
</dbReference>
<feature type="compositionally biased region" description="Pro residues" evidence="1">
    <location>
        <begin position="20"/>
        <end position="49"/>
    </location>
</feature>